<reference evidence="1" key="1">
    <citation type="journal article" date="2022" name="bioRxiv">
        <title>Sequencing and chromosome-scale assembly of the giantPleurodeles waltlgenome.</title>
        <authorList>
            <person name="Brown T."/>
            <person name="Elewa A."/>
            <person name="Iarovenko S."/>
            <person name="Subramanian E."/>
            <person name="Araus A.J."/>
            <person name="Petzold A."/>
            <person name="Susuki M."/>
            <person name="Suzuki K.-i.T."/>
            <person name="Hayashi T."/>
            <person name="Toyoda A."/>
            <person name="Oliveira C."/>
            <person name="Osipova E."/>
            <person name="Leigh N.D."/>
            <person name="Simon A."/>
            <person name="Yun M.H."/>
        </authorList>
    </citation>
    <scope>NUCLEOTIDE SEQUENCE</scope>
    <source>
        <strain evidence="1">20211129_DDA</strain>
        <tissue evidence="1">Liver</tissue>
    </source>
</reference>
<dbReference type="Proteomes" id="UP001066276">
    <property type="component" value="Chromosome 4_1"/>
</dbReference>
<accession>A0AAV7T880</accession>
<keyword evidence="2" id="KW-1185">Reference proteome</keyword>
<dbReference type="EMBL" id="JANPWB010000007">
    <property type="protein sequence ID" value="KAJ1172395.1"/>
    <property type="molecule type" value="Genomic_DNA"/>
</dbReference>
<evidence type="ECO:0000313" key="2">
    <source>
        <dbReference type="Proteomes" id="UP001066276"/>
    </source>
</evidence>
<comment type="caution">
    <text evidence="1">The sequence shown here is derived from an EMBL/GenBank/DDBJ whole genome shotgun (WGS) entry which is preliminary data.</text>
</comment>
<evidence type="ECO:0000313" key="1">
    <source>
        <dbReference type="EMBL" id="KAJ1172395.1"/>
    </source>
</evidence>
<organism evidence="1 2">
    <name type="scientific">Pleurodeles waltl</name>
    <name type="common">Iberian ribbed newt</name>
    <dbReference type="NCBI Taxonomy" id="8319"/>
    <lineage>
        <taxon>Eukaryota</taxon>
        <taxon>Metazoa</taxon>
        <taxon>Chordata</taxon>
        <taxon>Craniata</taxon>
        <taxon>Vertebrata</taxon>
        <taxon>Euteleostomi</taxon>
        <taxon>Amphibia</taxon>
        <taxon>Batrachia</taxon>
        <taxon>Caudata</taxon>
        <taxon>Salamandroidea</taxon>
        <taxon>Salamandridae</taxon>
        <taxon>Pleurodelinae</taxon>
        <taxon>Pleurodeles</taxon>
    </lineage>
</organism>
<gene>
    <name evidence="1" type="ORF">NDU88_004242</name>
</gene>
<proteinExistence type="predicted"/>
<protein>
    <submittedName>
        <fullName evidence="1">Uncharacterized protein</fullName>
    </submittedName>
</protein>
<name>A0AAV7T880_PLEWA</name>
<sequence>MCTKREYRRCIARTKQCIVHTLYAYIEAAPAALSARHKYLERVAHALSIKLKEINKSYITCLHDYLEPTCLMQAYRTRTVN</sequence>
<dbReference type="AlphaFoldDB" id="A0AAV7T880"/>